<protein>
    <submittedName>
        <fullName evidence="1">Putative nucleic acid-binding protein</fullName>
    </submittedName>
</protein>
<gene>
    <name evidence="1" type="ORF">BJ970_002983</name>
</gene>
<dbReference type="CDD" id="cd18692">
    <property type="entry name" value="PIN_VapC-like"/>
    <property type="match status" value="1"/>
</dbReference>
<dbReference type="RefSeq" id="WP_184726785.1">
    <property type="nucleotide sequence ID" value="NZ_JACHIW010000001.1"/>
</dbReference>
<reference evidence="1 2" key="1">
    <citation type="submission" date="2020-08" db="EMBL/GenBank/DDBJ databases">
        <title>Sequencing the genomes of 1000 actinobacteria strains.</title>
        <authorList>
            <person name="Klenk H.-P."/>
        </authorList>
    </citation>
    <scope>NUCLEOTIDE SEQUENCE [LARGE SCALE GENOMIC DNA]</scope>
    <source>
        <strain evidence="1 2">DSM 45584</strain>
    </source>
</reference>
<dbReference type="AlphaFoldDB" id="A0A840QA59"/>
<evidence type="ECO:0000313" key="2">
    <source>
        <dbReference type="Proteomes" id="UP000584374"/>
    </source>
</evidence>
<accession>A0A840QA59</accession>
<evidence type="ECO:0000313" key="1">
    <source>
        <dbReference type="EMBL" id="MBB5155449.1"/>
    </source>
</evidence>
<dbReference type="Proteomes" id="UP000584374">
    <property type="component" value="Unassembled WGS sequence"/>
</dbReference>
<proteinExistence type="predicted"/>
<organism evidence="1 2">
    <name type="scientific">Saccharopolyspora phatthalungensis</name>
    <dbReference type="NCBI Taxonomy" id="664693"/>
    <lineage>
        <taxon>Bacteria</taxon>
        <taxon>Bacillati</taxon>
        <taxon>Actinomycetota</taxon>
        <taxon>Actinomycetes</taxon>
        <taxon>Pseudonocardiales</taxon>
        <taxon>Pseudonocardiaceae</taxon>
        <taxon>Saccharopolyspora</taxon>
    </lineage>
</organism>
<dbReference type="SUPFAM" id="SSF88723">
    <property type="entry name" value="PIN domain-like"/>
    <property type="match status" value="1"/>
</dbReference>
<dbReference type="InterPro" id="IPR029060">
    <property type="entry name" value="PIN-like_dom_sf"/>
</dbReference>
<comment type="caution">
    <text evidence="1">The sequence shown here is derived from an EMBL/GenBank/DDBJ whole genome shotgun (WGS) entry which is preliminary data.</text>
</comment>
<sequence length="93" mass="10514">MLQEFYAVAIRKTQLPREAARKVVAKYAEWDPIRTDPLLIVSASKLEEDHSLALWDALIVEAALRAGATKLLSEDMQHGRRFGGLLIENPFRP</sequence>
<dbReference type="Gene3D" id="3.40.50.1010">
    <property type="entry name" value="5'-nuclease"/>
    <property type="match status" value="1"/>
</dbReference>
<name>A0A840QA59_9PSEU</name>
<dbReference type="EMBL" id="JACHIW010000001">
    <property type="protein sequence ID" value="MBB5155449.1"/>
    <property type="molecule type" value="Genomic_DNA"/>
</dbReference>
<keyword evidence="2" id="KW-1185">Reference proteome</keyword>